<dbReference type="PANTHER" id="PTHR31460">
    <property type="match status" value="1"/>
</dbReference>
<dbReference type="OrthoDB" id="1885092at2759"/>
<reference evidence="1 2" key="1">
    <citation type="submission" date="2019-06" db="EMBL/GenBank/DDBJ databases">
        <title>A chromosomal-level reference genome of Carpinus fangiana (Coryloideae, Betulaceae).</title>
        <authorList>
            <person name="Yang X."/>
            <person name="Wang Z."/>
            <person name="Zhang L."/>
            <person name="Hao G."/>
            <person name="Liu J."/>
            <person name="Yang Y."/>
        </authorList>
    </citation>
    <scope>NUCLEOTIDE SEQUENCE [LARGE SCALE GENOMIC DNA]</scope>
    <source>
        <strain evidence="1">Cfa_2016G</strain>
        <tissue evidence="1">Leaf</tissue>
    </source>
</reference>
<proteinExistence type="predicted"/>
<accession>A0A660KR81</accession>
<dbReference type="GO" id="GO:0005783">
    <property type="term" value="C:endoplasmic reticulum"/>
    <property type="evidence" value="ECO:0007669"/>
    <property type="project" value="TreeGrafter"/>
</dbReference>
<dbReference type="AlphaFoldDB" id="A0A660KR81"/>
<dbReference type="PANTHER" id="PTHR31460:SF3">
    <property type="entry name" value="MESOCENTIN"/>
    <property type="match status" value="1"/>
</dbReference>
<dbReference type="Proteomes" id="UP000327013">
    <property type="component" value="Chromosome 4"/>
</dbReference>
<dbReference type="EMBL" id="CM017324">
    <property type="protein sequence ID" value="KAE8037928.1"/>
    <property type="molecule type" value="Genomic_DNA"/>
</dbReference>
<gene>
    <name evidence="1" type="ORF">FH972_010478</name>
</gene>
<evidence type="ECO:0000313" key="2">
    <source>
        <dbReference type="Proteomes" id="UP000327013"/>
    </source>
</evidence>
<evidence type="ECO:0000313" key="1">
    <source>
        <dbReference type="EMBL" id="KAE8037928.1"/>
    </source>
</evidence>
<organism evidence="1 2">
    <name type="scientific">Carpinus fangiana</name>
    <dbReference type="NCBI Taxonomy" id="176857"/>
    <lineage>
        <taxon>Eukaryota</taxon>
        <taxon>Viridiplantae</taxon>
        <taxon>Streptophyta</taxon>
        <taxon>Embryophyta</taxon>
        <taxon>Tracheophyta</taxon>
        <taxon>Spermatophyta</taxon>
        <taxon>Magnoliopsida</taxon>
        <taxon>eudicotyledons</taxon>
        <taxon>Gunneridae</taxon>
        <taxon>Pentapetalae</taxon>
        <taxon>rosids</taxon>
        <taxon>fabids</taxon>
        <taxon>Fagales</taxon>
        <taxon>Betulaceae</taxon>
        <taxon>Carpinus</taxon>
    </lineage>
</organism>
<dbReference type="InterPro" id="IPR053224">
    <property type="entry name" value="Sensory_adhesion_molecule"/>
</dbReference>
<protein>
    <submittedName>
        <fullName evidence="1">Uncharacterized protein</fullName>
    </submittedName>
</protein>
<name>A0A660KR81_9ROSI</name>
<sequence>MTENYTWKVKANGEASIFSRSRAFTVHPVDRDSLFSYCGLNEIAYVSKGYLLVVQSNTGKMFKVVGSGGQGVCVKWACVGGYDGECGEGEI</sequence>
<keyword evidence="2" id="KW-1185">Reference proteome</keyword>